<dbReference type="SMART" id="SM00256">
    <property type="entry name" value="FBOX"/>
    <property type="match status" value="1"/>
</dbReference>
<dbReference type="InParanoid" id="A0A165ZHH7"/>
<dbReference type="Gene3D" id="1.20.1280.50">
    <property type="match status" value="1"/>
</dbReference>
<reference evidence="2 3" key="1">
    <citation type="journal article" date="2016" name="Mol. Biol. Evol.">
        <title>Comparative Genomics of Early-Diverging Mushroom-Forming Fungi Provides Insights into the Origins of Lignocellulose Decay Capabilities.</title>
        <authorList>
            <person name="Nagy L.G."/>
            <person name="Riley R."/>
            <person name="Tritt A."/>
            <person name="Adam C."/>
            <person name="Daum C."/>
            <person name="Floudas D."/>
            <person name="Sun H."/>
            <person name="Yadav J.S."/>
            <person name="Pangilinan J."/>
            <person name="Larsson K.H."/>
            <person name="Matsuura K."/>
            <person name="Barry K."/>
            <person name="Labutti K."/>
            <person name="Kuo R."/>
            <person name="Ohm R.A."/>
            <person name="Bhattacharya S.S."/>
            <person name="Shirouzu T."/>
            <person name="Yoshinaga Y."/>
            <person name="Martin F.M."/>
            <person name="Grigoriev I.V."/>
            <person name="Hibbett D.S."/>
        </authorList>
    </citation>
    <scope>NUCLEOTIDE SEQUENCE [LARGE SCALE GENOMIC DNA]</scope>
    <source>
        <strain evidence="2 3">HHB12029</strain>
    </source>
</reference>
<dbReference type="AlphaFoldDB" id="A0A165ZHH7"/>
<dbReference type="Pfam" id="PF12937">
    <property type="entry name" value="F-box-like"/>
    <property type="match status" value="1"/>
</dbReference>
<sequence length="466" mass="50719">MSRSLLPDDVLYELLNSVELDELLRIARVCRQWRFVALAHPNFAQHISLSTTSPAALARFTAQLNAKPGSPLRIAVEIPTNDPAADVVFAVLAVHVPRLVEAAFTVHSLNAPALFGILLVAAPALECLLFVFPDCPKLMYRDNAGILRAVGGVELPRALLDGHAPQMKMFASVNARLPARPIPALSSVEDVVFAASLEDEDNFLVFSPASLTACFPSARRLSITAPLLLSPELPIFSSLLPANLDDLCVSCWSQSGAILMCLPDKSQGFACIPCMSIGYASPDDVSYILDGMHGDLRLRLMVVDNEGLAAELATVPQNNKSNIVRRFLQGIEEDLGSFYFDTSWQSRVTEVVINQRGWADSRIAQFLPVLPAVKRLRIVLDADNDKGFALPVARLDCPRLETVVLATPFEWDRVRADDVRMLLAAGLPTAAQTVALQVEEGLLVDGELVYARVKCSGLAVFPQIPF</sequence>
<keyword evidence="3" id="KW-1185">Reference proteome</keyword>
<evidence type="ECO:0000313" key="2">
    <source>
        <dbReference type="EMBL" id="KZV82749.1"/>
    </source>
</evidence>
<proteinExistence type="predicted"/>
<dbReference type="EMBL" id="KV426306">
    <property type="protein sequence ID" value="KZV82749.1"/>
    <property type="molecule type" value="Genomic_DNA"/>
</dbReference>
<dbReference type="InterPro" id="IPR036047">
    <property type="entry name" value="F-box-like_dom_sf"/>
</dbReference>
<organism evidence="2 3">
    <name type="scientific">Exidia glandulosa HHB12029</name>
    <dbReference type="NCBI Taxonomy" id="1314781"/>
    <lineage>
        <taxon>Eukaryota</taxon>
        <taxon>Fungi</taxon>
        <taxon>Dikarya</taxon>
        <taxon>Basidiomycota</taxon>
        <taxon>Agaricomycotina</taxon>
        <taxon>Agaricomycetes</taxon>
        <taxon>Auriculariales</taxon>
        <taxon>Exidiaceae</taxon>
        <taxon>Exidia</taxon>
    </lineage>
</organism>
<name>A0A165ZHH7_EXIGL</name>
<feature type="domain" description="F-box" evidence="1">
    <location>
        <begin position="1"/>
        <end position="46"/>
    </location>
</feature>
<gene>
    <name evidence="2" type="ORF">EXIGLDRAFT_729329</name>
</gene>
<dbReference type="Proteomes" id="UP000077266">
    <property type="component" value="Unassembled WGS sequence"/>
</dbReference>
<accession>A0A165ZHH7</accession>
<protein>
    <recommendedName>
        <fullName evidence="1">F-box domain-containing protein</fullName>
    </recommendedName>
</protein>
<dbReference type="PROSITE" id="PS50181">
    <property type="entry name" value="FBOX"/>
    <property type="match status" value="1"/>
</dbReference>
<dbReference type="InterPro" id="IPR001810">
    <property type="entry name" value="F-box_dom"/>
</dbReference>
<dbReference type="SUPFAM" id="SSF81383">
    <property type="entry name" value="F-box domain"/>
    <property type="match status" value="1"/>
</dbReference>
<evidence type="ECO:0000259" key="1">
    <source>
        <dbReference type="PROSITE" id="PS50181"/>
    </source>
</evidence>
<evidence type="ECO:0000313" key="3">
    <source>
        <dbReference type="Proteomes" id="UP000077266"/>
    </source>
</evidence>